<dbReference type="EMBL" id="PUFN01000009">
    <property type="protein sequence ID" value="TDG73551.1"/>
    <property type="molecule type" value="Genomic_DNA"/>
</dbReference>
<protein>
    <recommendedName>
        <fullName evidence="3">Gar-IM</fullName>
    </recommendedName>
</protein>
<name>A0A4R5NGR0_9LACO</name>
<comment type="caution">
    <text evidence="1">The sequence shown here is derived from an EMBL/GenBank/DDBJ whole genome shotgun (WGS) entry which is preliminary data.</text>
</comment>
<reference evidence="1 2" key="1">
    <citation type="journal article" date="2019" name="Appl. Microbiol. Biotechnol.">
        <title>Uncovering carbohydrate metabolism through a genotype-phenotype association study of 56 lactic acid bacteria genomes.</title>
        <authorList>
            <person name="Buron-Moles G."/>
            <person name="Chailyan A."/>
            <person name="Dolejs I."/>
            <person name="Forster J."/>
            <person name="Miks M.H."/>
        </authorList>
    </citation>
    <scope>NUCLEOTIDE SEQUENCE [LARGE SCALE GENOMIC DNA]</scope>
    <source>
        <strain evidence="1 2">ATCC 29644</strain>
    </source>
</reference>
<evidence type="ECO:0000313" key="2">
    <source>
        <dbReference type="Proteomes" id="UP000295257"/>
    </source>
</evidence>
<evidence type="ECO:0000313" key="1">
    <source>
        <dbReference type="EMBL" id="TDG73551.1"/>
    </source>
</evidence>
<dbReference type="Proteomes" id="UP000295257">
    <property type="component" value="Unassembled WGS sequence"/>
</dbReference>
<keyword evidence="2" id="KW-1185">Reference proteome</keyword>
<gene>
    <name evidence="1" type="ORF">C5L30_000490</name>
</gene>
<accession>A0A4R5NGR0</accession>
<sequence>MMVVGSTFNSMSNNKEEELVLSDLYDFVLNPNISTSERKIGLMAKKDLEKGRYIVAVLNQIVVSFQQLALRNKGLTTEASQFYDTIYPILIKLKPIGTNLGYIGINNSYLE</sequence>
<dbReference type="InterPro" id="IPR015046">
    <property type="entry name" value="LciA_Immunity-like"/>
</dbReference>
<dbReference type="RefSeq" id="WP_010018232.1">
    <property type="nucleotide sequence ID" value="NZ_CP162899.1"/>
</dbReference>
<proteinExistence type="predicted"/>
<evidence type="ECO:0008006" key="3">
    <source>
        <dbReference type="Google" id="ProtNLM"/>
    </source>
</evidence>
<dbReference type="Pfam" id="PF08951">
    <property type="entry name" value="EntA_Immun"/>
    <property type="match status" value="1"/>
</dbReference>
<dbReference type="CDD" id="cd21059">
    <property type="entry name" value="LciA-like"/>
    <property type="match status" value="1"/>
</dbReference>
<dbReference type="AlphaFoldDB" id="A0A4R5NGR0"/>
<organism evidence="1 2">
    <name type="scientific">Companilactobacillus farciminis</name>
    <dbReference type="NCBI Taxonomy" id="1612"/>
    <lineage>
        <taxon>Bacteria</taxon>
        <taxon>Bacillati</taxon>
        <taxon>Bacillota</taxon>
        <taxon>Bacilli</taxon>
        <taxon>Lactobacillales</taxon>
        <taxon>Lactobacillaceae</taxon>
        <taxon>Companilactobacillus</taxon>
    </lineage>
</organism>
<dbReference type="GO" id="GO:0030153">
    <property type="term" value="P:bacteriocin immunity"/>
    <property type="evidence" value="ECO:0007669"/>
    <property type="project" value="InterPro"/>
</dbReference>